<dbReference type="InterPro" id="IPR035994">
    <property type="entry name" value="Nucleoside_phosphorylase_sf"/>
</dbReference>
<evidence type="ECO:0000256" key="2">
    <source>
        <dbReference type="PROSITE-ProRule" id="PRU00023"/>
    </source>
</evidence>
<organism evidence="5 6">
    <name type="scientific">Trichoderma asperellum</name>
    <name type="common">Filamentous fungus</name>
    <dbReference type="NCBI Taxonomy" id="101201"/>
    <lineage>
        <taxon>Eukaryota</taxon>
        <taxon>Fungi</taxon>
        <taxon>Dikarya</taxon>
        <taxon>Ascomycota</taxon>
        <taxon>Pezizomycotina</taxon>
        <taxon>Sordariomycetes</taxon>
        <taxon>Hypocreomycetidae</taxon>
        <taxon>Hypocreales</taxon>
        <taxon>Hypocreaceae</taxon>
        <taxon>Trichoderma</taxon>
    </lineage>
</organism>
<dbReference type="Pfam" id="PF24883">
    <property type="entry name" value="NPHP3_N"/>
    <property type="match status" value="1"/>
</dbReference>
<dbReference type="GO" id="GO:0003824">
    <property type="term" value="F:catalytic activity"/>
    <property type="evidence" value="ECO:0007669"/>
    <property type="project" value="InterPro"/>
</dbReference>
<dbReference type="PRINTS" id="PR01415">
    <property type="entry name" value="ANKYRIN"/>
</dbReference>
<keyword evidence="1" id="KW-0677">Repeat</keyword>
<dbReference type="AlphaFoldDB" id="A0A6V8QVR6"/>
<dbReference type="InterPro" id="IPR002110">
    <property type="entry name" value="Ankyrin_rpt"/>
</dbReference>
<accession>A0A6V8QVR6</accession>
<name>A0A6V8QVR6_TRIAP</name>
<dbReference type="InterPro" id="IPR054471">
    <property type="entry name" value="GPIID_WHD"/>
</dbReference>
<dbReference type="Proteomes" id="UP000517252">
    <property type="component" value="Unassembled WGS sequence"/>
</dbReference>
<keyword evidence="2" id="KW-0040">ANK repeat</keyword>
<evidence type="ECO:0000259" key="4">
    <source>
        <dbReference type="Pfam" id="PF24883"/>
    </source>
</evidence>
<feature type="repeat" description="ANK" evidence="2">
    <location>
        <begin position="1056"/>
        <end position="1085"/>
    </location>
</feature>
<feature type="domain" description="GPI inositol-deacylase winged helix" evidence="3">
    <location>
        <begin position="656"/>
        <end position="735"/>
    </location>
</feature>
<dbReference type="GO" id="GO:0009116">
    <property type="term" value="P:nucleoside metabolic process"/>
    <property type="evidence" value="ECO:0007669"/>
    <property type="project" value="InterPro"/>
</dbReference>
<evidence type="ECO:0000313" key="5">
    <source>
        <dbReference type="EMBL" id="GFP54543.1"/>
    </source>
</evidence>
<proteinExistence type="predicted"/>
<dbReference type="Pfam" id="PF12796">
    <property type="entry name" value="Ank_2"/>
    <property type="match status" value="3"/>
</dbReference>
<sequence>MPEPKDYTIGWICAIRTEYVAARAFLDEEHEGPPTVSPNDSNAYTLGEMGGHNVVIAVLPDGEYGISSATSVAKDMMHSFCNIRVGLMVGIGGGAPSKKHDIRLGDIVVSAPRNGKGGVFQYDFGKTIQDQIFKPTGFLNQPPAVLRTAVALISGQYESDGHGLEEDINSILQKKKRLQKMYSRPDPSSDRLYQSEVVHPGDCDSCLAICGTDPKIVQRHERTEDEDNSAIHYGIIASGNQLMKDALVRDMLAAEEDILCFEMEAAGLMNNFPCLVIRGICDYSDSHKNNEWQGYAAMAAAAYAKDLLRRIAPNRIETEKKIIEVLSGVQQRVDEVIQVQHNQANKAILDWLTPIEYGPQHSDFSNRREPGTGQWLLDCVEYQIWLNSNKHTLFCPGIPGSGKTILTAIVINDLITKFQNDPTIGIAYIYCNFRQRDDKKIENLVASLLKQLARSHFFPESVKDLYNRHKEKQTRPSADEISQALQSVANMYSKVFIIVDALDECQPFSDCGLKLLSYIFHLQANTVANFFATSRPIPDIEEQFKLQNYLRREILATSEDVRTYLDGQTSNLPRCVANRPDIQAKIKTEITSAVDGMFLLAQLYLDSLKDKTSVTEIKTALEQFKKQSQLELGEDEKRDILEKAYKQAMDRINSQMPGFQRLGKKVLSWITCAKRQLTTSELQHALAVKTGSTELDRDNLPVVEDMVSACAGLVTVDKESNIIRLVHYTTQEYFERTQSDWFPDAEADIMEICVTYLSFSVFDSGCCQDNDEFISRLRSNQLYDYAAHNWGHHARTTPKKRLILKFLESGAKVSASCQNGHDADAMDSIGRTPLCLAVGKGHETVVKLLLEKGADVKSGHEAIVRLLLEKGAYVEVKDVHTNQTPLSLAAENGHEAIVRLLLKKGADVQAGICLFFIRGATPLSWAAKNGHEAIIRLLLEKGARVNIEALYSMPPLSLAAENGHEAIVRLLLEKGADIEAKGSLISQITPLLQAVKNGHEAIVRLLLEKGADVEAEGVGICFKQTTPLSLAVKNGHEAIVRLLLEKGANIEARDNTGRTLLFQAFENRHEAVVRLLLQKGACINV</sequence>
<dbReference type="PANTHER" id="PTHR46082:SF11">
    <property type="entry name" value="AAA+ ATPASE DOMAIN-CONTAINING PROTEIN-RELATED"/>
    <property type="match status" value="1"/>
</dbReference>
<dbReference type="InterPro" id="IPR036770">
    <property type="entry name" value="Ankyrin_rpt-contain_sf"/>
</dbReference>
<dbReference type="Gene3D" id="3.40.50.300">
    <property type="entry name" value="P-loop containing nucleotide triphosphate hydrolases"/>
    <property type="match status" value="1"/>
</dbReference>
<dbReference type="SUPFAM" id="SSF52540">
    <property type="entry name" value="P-loop containing nucleoside triphosphate hydrolases"/>
    <property type="match status" value="1"/>
</dbReference>
<feature type="repeat" description="ANK" evidence="2">
    <location>
        <begin position="918"/>
        <end position="950"/>
    </location>
</feature>
<dbReference type="InterPro" id="IPR053137">
    <property type="entry name" value="NLR-like"/>
</dbReference>
<dbReference type="Pfam" id="PF22939">
    <property type="entry name" value="WHD_GPIID"/>
    <property type="match status" value="1"/>
</dbReference>
<dbReference type="EMBL" id="BLZH01000004">
    <property type="protein sequence ID" value="GFP54543.1"/>
    <property type="molecule type" value="Genomic_DNA"/>
</dbReference>
<dbReference type="PANTHER" id="PTHR46082">
    <property type="entry name" value="ATP/GTP-BINDING PROTEIN-RELATED"/>
    <property type="match status" value="1"/>
</dbReference>
<dbReference type="Pfam" id="PF00023">
    <property type="entry name" value="Ank"/>
    <property type="match status" value="1"/>
</dbReference>
<dbReference type="InterPro" id="IPR027417">
    <property type="entry name" value="P-loop_NTPase"/>
</dbReference>
<feature type="repeat" description="ANK" evidence="2">
    <location>
        <begin position="1023"/>
        <end position="1055"/>
    </location>
</feature>
<dbReference type="SUPFAM" id="SSF48403">
    <property type="entry name" value="Ankyrin repeat"/>
    <property type="match status" value="1"/>
</dbReference>
<gene>
    <name evidence="5" type="ORF">TASIC1_0004016700</name>
</gene>
<evidence type="ECO:0000259" key="3">
    <source>
        <dbReference type="Pfam" id="PF22939"/>
    </source>
</evidence>
<feature type="domain" description="Nephrocystin 3-like N-terminal" evidence="4">
    <location>
        <begin position="371"/>
        <end position="535"/>
    </location>
</feature>
<dbReference type="InterPro" id="IPR056884">
    <property type="entry name" value="NPHP3-like_N"/>
</dbReference>
<dbReference type="PROSITE" id="PS50088">
    <property type="entry name" value="ANK_REPEAT"/>
    <property type="match status" value="7"/>
</dbReference>
<feature type="repeat" description="ANK" evidence="2">
    <location>
        <begin position="829"/>
        <end position="861"/>
    </location>
</feature>
<dbReference type="SMART" id="SM00248">
    <property type="entry name" value="ANK"/>
    <property type="match status" value="7"/>
</dbReference>
<dbReference type="Gene3D" id="3.40.50.1580">
    <property type="entry name" value="Nucleoside phosphorylase domain"/>
    <property type="match status" value="1"/>
</dbReference>
<evidence type="ECO:0000313" key="6">
    <source>
        <dbReference type="Proteomes" id="UP000517252"/>
    </source>
</evidence>
<reference evidence="5 6" key="1">
    <citation type="submission" date="2020-07" db="EMBL/GenBank/DDBJ databases">
        <title>Trichoderma asperellum IC-1 whole genome shotgun sequence.</title>
        <authorList>
            <person name="Kanamasa S."/>
            <person name="Takahashi H."/>
        </authorList>
    </citation>
    <scope>NUCLEOTIDE SEQUENCE [LARGE SCALE GENOMIC DNA]</scope>
    <source>
        <strain evidence="5 6">IC-1</strain>
    </source>
</reference>
<dbReference type="OrthoDB" id="5142935at2759"/>
<feature type="repeat" description="ANK" evidence="2">
    <location>
        <begin position="881"/>
        <end position="910"/>
    </location>
</feature>
<feature type="repeat" description="ANK" evidence="2">
    <location>
        <begin position="986"/>
        <end position="1018"/>
    </location>
</feature>
<comment type="caution">
    <text evidence="5">The sequence shown here is derived from an EMBL/GenBank/DDBJ whole genome shotgun (WGS) entry which is preliminary data.</text>
</comment>
<dbReference type="SUPFAM" id="SSF53167">
    <property type="entry name" value="Purine and uridine phosphorylases"/>
    <property type="match status" value="1"/>
</dbReference>
<evidence type="ECO:0000256" key="1">
    <source>
        <dbReference type="ARBA" id="ARBA00022737"/>
    </source>
</evidence>
<dbReference type="PROSITE" id="PS50297">
    <property type="entry name" value="ANK_REP_REGION"/>
    <property type="match status" value="7"/>
</dbReference>
<protein>
    <submittedName>
        <fullName evidence="5">Ankyrin repeat domain-containing protein 17</fullName>
    </submittedName>
</protein>
<dbReference type="Gene3D" id="1.25.40.20">
    <property type="entry name" value="Ankyrin repeat-containing domain"/>
    <property type="match status" value="4"/>
</dbReference>
<feature type="repeat" description="ANK" evidence="2">
    <location>
        <begin position="951"/>
        <end position="983"/>
    </location>
</feature>